<accession>X1CCW6</accession>
<dbReference type="EMBL" id="BART01028541">
    <property type="protein sequence ID" value="GAG90997.1"/>
    <property type="molecule type" value="Genomic_DNA"/>
</dbReference>
<evidence type="ECO:0000313" key="1">
    <source>
        <dbReference type="EMBL" id="GAG90997.1"/>
    </source>
</evidence>
<comment type="caution">
    <text evidence="1">The sequence shown here is derived from an EMBL/GenBank/DDBJ whole genome shotgun (WGS) entry which is preliminary data.</text>
</comment>
<organism evidence="1">
    <name type="scientific">marine sediment metagenome</name>
    <dbReference type="NCBI Taxonomy" id="412755"/>
    <lineage>
        <taxon>unclassified sequences</taxon>
        <taxon>metagenomes</taxon>
        <taxon>ecological metagenomes</taxon>
    </lineage>
</organism>
<proteinExistence type="predicted"/>
<gene>
    <name evidence="1" type="ORF">S01H4_50294</name>
</gene>
<dbReference type="AlphaFoldDB" id="X1CCW6"/>
<reference evidence="1" key="1">
    <citation type="journal article" date="2014" name="Front. Microbiol.">
        <title>High frequency of phylogenetically diverse reductive dehalogenase-homologous genes in deep subseafloor sedimentary metagenomes.</title>
        <authorList>
            <person name="Kawai M."/>
            <person name="Futagami T."/>
            <person name="Toyoda A."/>
            <person name="Takaki Y."/>
            <person name="Nishi S."/>
            <person name="Hori S."/>
            <person name="Arai W."/>
            <person name="Tsubouchi T."/>
            <person name="Morono Y."/>
            <person name="Uchiyama I."/>
            <person name="Ito T."/>
            <person name="Fujiyama A."/>
            <person name="Inagaki F."/>
            <person name="Takami H."/>
        </authorList>
    </citation>
    <scope>NUCLEOTIDE SEQUENCE</scope>
    <source>
        <strain evidence="1">Expedition CK06-06</strain>
    </source>
</reference>
<name>X1CCW6_9ZZZZ</name>
<protein>
    <submittedName>
        <fullName evidence="1">Uncharacterized protein</fullName>
    </submittedName>
</protein>
<feature type="non-terminal residue" evidence="1">
    <location>
        <position position="147"/>
    </location>
</feature>
<sequence length="147" mass="16410">MQLWIHWWNAIWLLRPGCTHLRTFLWFATCVAGLTVRTDLLGVTSIVRALGLQGRFYDNLLDNFHSTGIKLDALTALWAQVVLKLFPGVLRVNGRLVLVGDGIKVAKQGKKMPAVKLLHQESESNTKAEYIMGHSFQAVSILTQAGK</sequence>